<evidence type="ECO:0000256" key="1">
    <source>
        <dbReference type="SAM" id="MobiDB-lite"/>
    </source>
</evidence>
<dbReference type="InterPro" id="IPR002035">
    <property type="entry name" value="VWF_A"/>
</dbReference>
<feature type="domain" description="VWFA" evidence="2">
    <location>
        <begin position="81"/>
        <end position="233"/>
    </location>
</feature>
<evidence type="ECO:0000313" key="3">
    <source>
        <dbReference type="EMBL" id="KAA0193532.1"/>
    </source>
</evidence>
<sequence length="985" mass="111644">AYLLEYIPILGKFVKSTYSEGLFAQVNSGYAGRMYNITANMGHLTEIANRLSRSVNRFKSRLDWLTSGSRNLFGVVQEHSVVILLDNKTLSIERYKRYNEAVKCLISDQICQVAQFNLIRCQPLVDMLSSDLVAVTKESILQALSWIDGLAFLSKSEVTSTAECISFLNKQNWKYEAVYLITDGAASLGSPECLRQAVSAMKCALNVVAFNCPNTESHHYLQSLCDMTGGRFHSYLPDLRIPVHTAKHCNAADHQASLAVHFLECGVCPKSWQQRTDCTRIFEELEEARDTLKLIQQVLKDVEKTPDNVVTAESISTDQTSQPALTANACSIHGKPEECMSSVEWLKRHGLRAQKLDVFDVLSAVSFKHCDGVINLLKPPVGDIREPDYPENFGHRAASLSFPVAMVHPKLINARYCDQFVHVRWKDGSLVHVQVTPELYRSYERRVNGRLAAIRQRINWLNREIAFYQSVSDASIDQPIFVLKLFKSAATWIKSLTCGGSTNTFAALQFALADKMATGVYLLSDGRPDQDPRSILLSMQLQHPLPIHTASFNCSDPEANQFLKQLAQLTGGRFHYFTQTPRHPADTDQWESEDLRLLRAEYRFGMESLEKMALLRDKCKRLSWKPTSATSSSETRVSTTGRQFGSKPPRRSGSKSSDWISSISPDRNESPVPSGPTEPSQNTSDEPTNAEPMDSKRNTNELIRASSSAVLHVRNPTLINSRRIKSKRGRTQIRSLKNDAYYSLLNAMCRECANSSEDFVLLETKEILDRQAHRYNQAVKGENINFITSKNAFLAFAYLISASFVHRTSIHNWIARYGLRAQELRLLDLLAPVAVPLRPTYVPALKRCVTSEVLRQTMPLAVISKSKPSHAPPKVRLVNPQAIDYPKYERQLRVALRRIENKLVEIIEEFLDKKQVKRLRADTNLEGISRWRNRLCWYQHRTFILEAFRRSGWPFPSDELQCLTNELDKVSGNVYYSGCRMIIFI</sequence>
<feature type="domain" description="VWFA" evidence="2">
    <location>
        <begin position="489"/>
        <end position="575"/>
    </location>
</feature>
<dbReference type="PANTHER" id="PTHR46785:SF1">
    <property type="entry name" value="VON WILLEBRAND FACTOR A DOMAIN-CONTAINING PROTEIN 3B"/>
    <property type="match status" value="1"/>
</dbReference>
<name>A0A8E0VKE2_9TREM</name>
<feature type="non-terminal residue" evidence="3">
    <location>
        <position position="1"/>
    </location>
</feature>
<dbReference type="AlphaFoldDB" id="A0A8E0VKE2"/>
<dbReference type="SUPFAM" id="SSF53300">
    <property type="entry name" value="vWA-like"/>
    <property type="match status" value="2"/>
</dbReference>
<feature type="compositionally biased region" description="Low complexity" evidence="1">
    <location>
        <begin position="654"/>
        <end position="664"/>
    </location>
</feature>
<reference evidence="3" key="1">
    <citation type="submission" date="2019-05" db="EMBL/GenBank/DDBJ databases">
        <title>Annotation for the trematode Fasciolopsis buski.</title>
        <authorList>
            <person name="Choi Y.-J."/>
        </authorList>
    </citation>
    <scope>NUCLEOTIDE SEQUENCE</scope>
    <source>
        <strain evidence="3">HT</strain>
        <tissue evidence="3">Whole worm</tissue>
    </source>
</reference>
<evidence type="ECO:0000259" key="2">
    <source>
        <dbReference type="Pfam" id="PF13768"/>
    </source>
</evidence>
<evidence type="ECO:0000313" key="4">
    <source>
        <dbReference type="Proteomes" id="UP000728185"/>
    </source>
</evidence>
<dbReference type="Pfam" id="PF13768">
    <property type="entry name" value="VWA_3"/>
    <property type="match status" value="2"/>
</dbReference>
<feature type="compositionally biased region" description="Polar residues" evidence="1">
    <location>
        <begin position="677"/>
        <end position="687"/>
    </location>
</feature>
<accession>A0A8E0VKE2</accession>
<comment type="caution">
    <text evidence="3">The sequence shown here is derived from an EMBL/GenBank/DDBJ whole genome shotgun (WGS) entry which is preliminary data.</text>
</comment>
<dbReference type="EMBL" id="LUCM01004968">
    <property type="protein sequence ID" value="KAA0193532.1"/>
    <property type="molecule type" value="Genomic_DNA"/>
</dbReference>
<feature type="region of interest" description="Disordered" evidence="1">
    <location>
        <begin position="624"/>
        <end position="696"/>
    </location>
</feature>
<organism evidence="3 4">
    <name type="scientific">Fasciolopsis buskii</name>
    <dbReference type="NCBI Taxonomy" id="27845"/>
    <lineage>
        <taxon>Eukaryota</taxon>
        <taxon>Metazoa</taxon>
        <taxon>Spiralia</taxon>
        <taxon>Lophotrochozoa</taxon>
        <taxon>Platyhelminthes</taxon>
        <taxon>Trematoda</taxon>
        <taxon>Digenea</taxon>
        <taxon>Plagiorchiida</taxon>
        <taxon>Echinostomata</taxon>
        <taxon>Echinostomatoidea</taxon>
        <taxon>Fasciolidae</taxon>
        <taxon>Fasciolopsis</taxon>
    </lineage>
</organism>
<keyword evidence="4" id="KW-1185">Reference proteome</keyword>
<dbReference type="OrthoDB" id="10021393at2759"/>
<dbReference type="InterPro" id="IPR036465">
    <property type="entry name" value="vWFA_dom_sf"/>
</dbReference>
<feature type="compositionally biased region" description="Polar residues" evidence="1">
    <location>
        <begin position="625"/>
        <end position="643"/>
    </location>
</feature>
<dbReference type="Gene3D" id="3.40.50.410">
    <property type="entry name" value="von Willebrand factor, type A domain"/>
    <property type="match status" value="1"/>
</dbReference>
<proteinExistence type="predicted"/>
<gene>
    <name evidence="3" type="ORF">FBUS_01690</name>
</gene>
<dbReference type="PANTHER" id="PTHR46785">
    <property type="entry name" value="VON WILLEBRAND FACTOR A DOMAIN-CONTAINING PROTEIN 3B"/>
    <property type="match status" value="1"/>
</dbReference>
<dbReference type="Proteomes" id="UP000728185">
    <property type="component" value="Unassembled WGS sequence"/>
</dbReference>
<protein>
    <submittedName>
        <fullName evidence="3">von Willebrand factor A domain-containing protein 3B</fullName>
    </submittedName>
</protein>